<comment type="catalytic activity">
    <reaction evidence="2">
        <text>chorismate = prephenate</text>
        <dbReference type="Rhea" id="RHEA:13897"/>
        <dbReference type="ChEBI" id="CHEBI:29748"/>
        <dbReference type="ChEBI" id="CHEBI:29934"/>
        <dbReference type="EC" id="5.4.99.5"/>
    </reaction>
</comment>
<dbReference type="PIRSF" id="PIRSF005965">
    <property type="entry name" value="Chor_mut_AroH"/>
    <property type="match status" value="1"/>
</dbReference>
<evidence type="ECO:0000256" key="2">
    <source>
        <dbReference type="PROSITE-ProRule" id="PRU00514"/>
    </source>
</evidence>
<name>A0ABZ1BUR0_9FIRM</name>
<dbReference type="Gene3D" id="3.30.1330.40">
    <property type="entry name" value="RutC-like"/>
    <property type="match status" value="1"/>
</dbReference>
<dbReference type="InterPro" id="IPR008243">
    <property type="entry name" value="Chorismate_mutase_AroH"/>
</dbReference>
<keyword evidence="2" id="KW-0057">Aromatic amino acid biosynthesis</keyword>
<evidence type="ECO:0000256" key="3">
    <source>
        <dbReference type="SAM" id="MobiDB-lite"/>
    </source>
</evidence>
<dbReference type="EMBL" id="CP141614">
    <property type="protein sequence ID" value="WRP15898.1"/>
    <property type="molecule type" value="Genomic_DNA"/>
</dbReference>
<dbReference type="InterPro" id="IPR035959">
    <property type="entry name" value="RutC-like_sf"/>
</dbReference>
<dbReference type="Proteomes" id="UP001333102">
    <property type="component" value="Chromosome"/>
</dbReference>
<dbReference type="PANTHER" id="PTHR21164">
    <property type="entry name" value="CHORISMATE MUTASE"/>
    <property type="match status" value="1"/>
</dbReference>
<protein>
    <recommendedName>
        <fullName evidence="1 2">chorismate mutase</fullName>
        <ecNumber evidence="1 2">5.4.99.5</ecNumber>
    </recommendedName>
</protein>
<evidence type="ECO:0000256" key="1">
    <source>
        <dbReference type="NCBIfam" id="TIGR01796"/>
    </source>
</evidence>
<proteinExistence type="predicted"/>
<dbReference type="PROSITE" id="PS51167">
    <property type="entry name" value="CHORISMATE_MUT_1"/>
    <property type="match status" value="1"/>
</dbReference>
<dbReference type="CDD" id="cd02185">
    <property type="entry name" value="AroH"/>
    <property type="match status" value="1"/>
</dbReference>
<feature type="compositionally biased region" description="Basic and acidic residues" evidence="3">
    <location>
        <begin position="121"/>
        <end position="130"/>
    </location>
</feature>
<dbReference type="SUPFAM" id="SSF55298">
    <property type="entry name" value="YjgF-like"/>
    <property type="match status" value="1"/>
</dbReference>
<keyword evidence="2 4" id="KW-0413">Isomerase</keyword>
<keyword evidence="5" id="KW-1185">Reference proteome</keyword>
<dbReference type="PANTHER" id="PTHR21164:SF0">
    <property type="entry name" value="CHORISMATE MUTASE AROH"/>
    <property type="match status" value="1"/>
</dbReference>
<gene>
    <name evidence="4" type="primary">aroH</name>
    <name evidence="4" type="ORF">VLY81_07040</name>
</gene>
<evidence type="ECO:0000313" key="5">
    <source>
        <dbReference type="Proteomes" id="UP001333102"/>
    </source>
</evidence>
<organism evidence="4 5">
    <name type="scientific">Geochorda subterranea</name>
    <dbReference type="NCBI Taxonomy" id="3109564"/>
    <lineage>
        <taxon>Bacteria</taxon>
        <taxon>Bacillati</taxon>
        <taxon>Bacillota</taxon>
        <taxon>Limnochordia</taxon>
        <taxon>Limnochordales</taxon>
        <taxon>Geochordaceae</taxon>
        <taxon>Geochorda</taxon>
    </lineage>
</organism>
<keyword evidence="2" id="KW-0028">Amino-acid biosynthesis</keyword>
<reference evidence="5" key="1">
    <citation type="submission" date="2023-12" db="EMBL/GenBank/DDBJ databases">
        <title>Novel isolates from deep terrestrial aquifers shed light on the physiology and ecology of the class Limnochordia.</title>
        <authorList>
            <person name="Karnachuk O.V."/>
            <person name="Lukina A.P."/>
            <person name="Avakyan M.R."/>
            <person name="Kadnikov V."/>
            <person name="Begmatov S."/>
            <person name="Beletsky A.V."/>
            <person name="Mardanov A.V."/>
            <person name="Ravin N.V."/>
        </authorList>
    </citation>
    <scope>NUCLEOTIDE SEQUENCE [LARGE SCALE GENOMIC DNA]</scope>
    <source>
        <strain evidence="5">LN</strain>
    </source>
</reference>
<sequence length="142" mass="15245">MQPTQRVVKAIRGAVCAESNTPEAIERAGRRLVEAVTRLNDLAPEDVISAIFTATPDLDAQFPAVGAREAGWGDVAILCAQEMAVPSPVRRCVRLLVHAYLPLDRPVRHAYLDEAVALRPDRAGAPDDGHAGSVPSRSSERS</sequence>
<dbReference type="EC" id="5.4.99.5" evidence="1 2"/>
<evidence type="ECO:0000313" key="4">
    <source>
        <dbReference type="EMBL" id="WRP15898.1"/>
    </source>
</evidence>
<accession>A0ABZ1BUR0</accession>
<dbReference type="NCBIfam" id="TIGR01796">
    <property type="entry name" value="CM_mono_aroH"/>
    <property type="match status" value="1"/>
</dbReference>
<dbReference type="Pfam" id="PF07736">
    <property type="entry name" value="CM_1"/>
    <property type="match status" value="1"/>
</dbReference>
<dbReference type="RefSeq" id="WP_324670308.1">
    <property type="nucleotide sequence ID" value="NZ_CP141614.1"/>
</dbReference>
<dbReference type="GO" id="GO:0004106">
    <property type="term" value="F:chorismate mutase activity"/>
    <property type="evidence" value="ECO:0007669"/>
    <property type="project" value="UniProtKB-EC"/>
</dbReference>
<feature type="region of interest" description="Disordered" evidence="3">
    <location>
        <begin position="121"/>
        <end position="142"/>
    </location>
</feature>